<evidence type="ECO:0000259" key="1">
    <source>
        <dbReference type="SMART" id="SM01001"/>
    </source>
</evidence>
<dbReference type="InterPro" id="IPR000031">
    <property type="entry name" value="PurE_dom"/>
</dbReference>
<keyword evidence="3" id="KW-1185">Reference proteome</keyword>
<dbReference type="PANTHER" id="PTHR43064:SF1">
    <property type="entry name" value="SLL1489 PROTEIN"/>
    <property type="match status" value="1"/>
</dbReference>
<dbReference type="NCBIfam" id="NF033503">
    <property type="entry name" value="LarB"/>
    <property type="match status" value="1"/>
</dbReference>
<dbReference type="OrthoDB" id="9782511at2"/>
<dbReference type="AlphaFoldDB" id="A0A5K7YRI9"/>
<dbReference type="InterPro" id="IPR039476">
    <property type="entry name" value="P2CMN_synthase_LarB"/>
</dbReference>
<organism evidence="2 3">
    <name type="scientific">Desulfosarcina alkanivorans</name>
    <dbReference type="NCBI Taxonomy" id="571177"/>
    <lineage>
        <taxon>Bacteria</taxon>
        <taxon>Pseudomonadati</taxon>
        <taxon>Thermodesulfobacteriota</taxon>
        <taxon>Desulfobacteria</taxon>
        <taxon>Desulfobacterales</taxon>
        <taxon>Desulfosarcinaceae</taxon>
        <taxon>Desulfosarcina</taxon>
    </lineage>
</organism>
<gene>
    <name evidence="2" type="ORF">DSCA_52580</name>
</gene>
<reference evidence="2 3" key="1">
    <citation type="submission" date="2019-11" db="EMBL/GenBank/DDBJ databases">
        <title>Comparative genomics of hydrocarbon-degrading Desulfosarcina strains.</title>
        <authorList>
            <person name="Watanabe M."/>
            <person name="Kojima H."/>
            <person name="Fukui M."/>
        </authorList>
    </citation>
    <scope>NUCLEOTIDE SEQUENCE [LARGE SCALE GENOMIC DNA]</scope>
    <source>
        <strain evidence="2 3">PL12</strain>
    </source>
</reference>
<evidence type="ECO:0000313" key="3">
    <source>
        <dbReference type="Proteomes" id="UP000427906"/>
    </source>
</evidence>
<protein>
    <submittedName>
        <fullName evidence="2">1-(5-phosphoribosyl)-5-amino-4-imidazole-carboxyl ate carboxylase</fullName>
    </submittedName>
</protein>
<dbReference type="RefSeq" id="WP_155319186.1">
    <property type="nucleotide sequence ID" value="NZ_AP021874.1"/>
</dbReference>
<dbReference type="Pfam" id="PF00731">
    <property type="entry name" value="AIRC"/>
    <property type="match status" value="1"/>
</dbReference>
<proteinExistence type="predicted"/>
<evidence type="ECO:0000313" key="2">
    <source>
        <dbReference type="EMBL" id="BBO71328.1"/>
    </source>
</evidence>
<dbReference type="Gene3D" id="3.40.50.1970">
    <property type="match status" value="1"/>
</dbReference>
<accession>A0A5K7YRI9</accession>
<dbReference type="EMBL" id="AP021874">
    <property type="protein sequence ID" value="BBO71328.1"/>
    <property type="molecule type" value="Genomic_DNA"/>
</dbReference>
<dbReference type="SMART" id="SM01001">
    <property type="entry name" value="AIRC"/>
    <property type="match status" value="1"/>
</dbReference>
<dbReference type="GO" id="GO:0006189">
    <property type="term" value="P:'de novo' IMP biosynthetic process"/>
    <property type="evidence" value="ECO:0007669"/>
    <property type="project" value="InterPro"/>
</dbReference>
<feature type="domain" description="PurE" evidence="1">
    <location>
        <begin position="119"/>
        <end position="251"/>
    </location>
</feature>
<dbReference type="KEGG" id="dalk:DSCA_52580"/>
<dbReference type="SUPFAM" id="SSF52255">
    <property type="entry name" value="N5-CAIR mutase (phosphoribosylaminoimidazole carboxylase, PurE)"/>
    <property type="match status" value="1"/>
</dbReference>
<dbReference type="GO" id="GO:0016787">
    <property type="term" value="F:hydrolase activity"/>
    <property type="evidence" value="ECO:0007669"/>
    <property type="project" value="InterPro"/>
</dbReference>
<dbReference type="PANTHER" id="PTHR43064">
    <property type="entry name" value="PHOSPHORIBOSYLAMINOIMIDAZOLE CARBOXYLASE-RELATED"/>
    <property type="match status" value="1"/>
</dbReference>
<name>A0A5K7YRI9_9BACT</name>
<dbReference type="Proteomes" id="UP000427906">
    <property type="component" value="Chromosome"/>
</dbReference>
<sequence length="268" mass="28392">MNPDGLKKLLEQVRTGDMPVDRALDALKDLPYADMGYAMVDHHRALRSGHPETIFSPGKTVDQIVGIARRLLEKDANIMATRAERPVYEALKSVCDRVEYHEAARIVVMNRKPVVPTRTTILVMCAGTSDIPVAEEAAVTAETMGNRVQRLSDVGVAGIHRLLSNREKIQAASVLVVVAGMDGALPSVAAGLTDKPVIAVPTSIGYGASFGGLAALLTMLNSCANGVTVVNIDNGYGAGYAASMINRLADRGGGDQSPEGLPTLREDC</sequence>